<protein>
    <recommendedName>
        <fullName evidence="5">Sister chromatid cohesion protein DCC1</fullName>
    </recommendedName>
</protein>
<dbReference type="GO" id="GO:0000775">
    <property type="term" value="C:chromosome, centromeric region"/>
    <property type="evidence" value="ECO:0007669"/>
    <property type="project" value="TreeGrafter"/>
</dbReference>
<evidence type="ECO:0000256" key="1">
    <source>
        <dbReference type="ARBA" id="ARBA00007017"/>
    </source>
</evidence>
<evidence type="ECO:0008006" key="5">
    <source>
        <dbReference type="Google" id="ProtNLM"/>
    </source>
</evidence>
<evidence type="ECO:0000313" key="3">
    <source>
        <dbReference type="EMBL" id="KAG9444608.1"/>
    </source>
</evidence>
<dbReference type="GO" id="GO:0006260">
    <property type="term" value="P:DNA replication"/>
    <property type="evidence" value="ECO:0007669"/>
    <property type="project" value="UniProtKB-KW"/>
</dbReference>
<keyword evidence="4" id="KW-1185">Reference proteome</keyword>
<organism evidence="3 4">
    <name type="scientific">Aristolochia fimbriata</name>
    <name type="common">White veined hardy Dutchman's pipe vine</name>
    <dbReference type="NCBI Taxonomy" id="158543"/>
    <lineage>
        <taxon>Eukaryota</taxon>
        <taxon>Viridiplantae</taxon>
        <taxon>Streptophyta</taxon>
        <taxon>Embryophyta</taxon>
        <taxon>Tracheophyta</taxon>
        <taxon>Spermatophyta</taxon>
        <taxon>Magnoliopsida</taxon>
        <taxon>Magnoliidae</taxon>
        <taxon>Piperales</taxon>
        <taxon>Aristolochiaceae</taxon>
        <taxon>Aristolochia</taxon>
    </lineage>
</organism>
<dbReference type="Proteomes" id="UP000825729">
    <property type="component" value="Unassembled WGS sequence"/>
</dbReference>
<comment type="caution">
    <text evidence="3">The sequence shown here is derived from an EMBL/GenBank/DDBJ whole genome shotgun (WGS) entry which is preliminary data.</text>
</comment>
<gene>
    <name evidence="3" type="ORF">H6P81_015948</name>
</gene>
<dbReference type="GO" id="GO:0031390">
    <property type="term" value="C:Ctf18 RFC-like complex"/>
    <property type="evidence" value="ECO:0007669"/>
    <property type="project" value="InterPro"/>
</dbReference>
<evidence type="ECO:0000256" key="2">
    <source>
        <dbReference type="ARBA" id="ARBA00022705"/>
    </source>
</evidence>
<reference evidence="3 4" key="1">
    <citation type="submission" date="2021-07" db="EMBL/GenBank/DDBJ databases">
        <title>The Aristolochia fimbriata genome: insights into angiosperm evolution, floral development and chemical biosynthesis.</title>
        <authorList>
            <person name="Jiao Y."/>
        </authorList>
    </citation>
    <scope>NUCLEOTIDE SEQUENCE [LARGE SCALE GENOMIC DNA]</scope>
    <source>
        <strain evidence="3">IBCAS-2021</strain>
        <tissue evidence="3">Leaf</tissue>
    </source>
</reference>
<dbReference type="EMBL" id="JAINDJ010000006">
    <property type="protein sequence ID" value="KAG9444608.1"/>
    <property type="molecule type" value="Genomic_DNA"/>
</dbReference>
<dbReference type="PANTHER" id="PTHR13395:SF6">
    <property type="entry name" value="SISTER CHROMATID COHESION PROTEIN DCC1"/>
    <property type="match status" value="1"/>
</dbReference>
<dbReference type="Pfam" id="PF09724">
    <property type="entry name" value="Dcc1"/>
    <property type="match status" value="1"/>
</dbReference>
<name>A0AAV7E706_ARIFI</name>
<proteinExistence type="inferred from homology"/>
<dbReference type="PANTHER" id="PTHR13395">
    <property type="entry name" value="SISTER CHROMATID COHESION PROTEIN DCC1-RELATED"/>
    <property type="match status" value="1"/>
</dbReference>
<comment type="similarity">
    <text evidence="1">Belongs to the DCC1 family.</text>
</comment>
<sequence>MAGGAEAVLSLEPNSAIRICYHSDFGSHDEILLLEVDDKLLPDILQQRTSVRGLQDEDAVLCTPSATYALKFVGNSNSVFLIPPANATNDETSHSNLSIIAPVIKIAPGNMELVHVAPKLDKLKTLLAKNPYRPEEEEQGDEDYNLQSGLYRWEDLTNIVQASDEELKGELQALSAVEIGGYWRLVEEKAMGQILTLLLHNSVLCDWSLASLKEDEVVATLVADGFSRTLALHCLETYGFKENRADECVWGLDPKKVCVYFARQVLGDGKKKMENFMDEWARRIPTGMVASLEMLEGEVLMEKVGIETWIRVFSASSLPSTPAERFAALFQERQKWERKDLNPYIRNLRVPGMSLEGLLIKYTRRTQPKADVEPVFSAR</sequence>
<dbReference type="GO" id="GO:0034088">
    <property type="term" value="P:maintenance of mitotic sister chromatid cohesion"/>
    <property type="evidence" value="ECO:0007669"/>
    <property type="project" value="TreeGrafter"/>
</dbReference>
<evidence type="ECO:0000313" key="4">
    <source>
        <dbReference type="Proteomes" id="UP000825729"/>
    </source>
</evidence>
<dbReference type="GO" id="GO:0000785">
    <property type="term" value="C:chromatin"/>
    <property type="evidence" value="ECO:0007669"/>
    <property type="project" value="TreeGrafter"/>
</dbReference>
<accession>A0AAV7E706</accession>
<dbReference type="InterPro" id="IPR019128">
    <property type="entry name" value="Dcc1"/>
</dbReference>
<dbReference type="AlphaFoldDB" id="A0AAV7E706"/>
<keyword evidence="2" id="KW-0235">DNA replication</keyword>